<accession>A0AAE0K3V9</accession>
<dbReference type="GO" id="GO:0016705">
    <property type="term" value="F:oxidoreductase activity, acting on paired donors, with incorporation or reduction of molecular oxygen"/>
    <property type="evidence" value="ECO:0007669"/>
    <property type="project" value="InterPro"/>
</dbReference>
<proteinExistence type="inferred from homology"/>
<dbReference type="GO" id="GO:0004497">
    <property type="term" value="F:monooxygenase activity"/>
    <property type="evidence" value="ECO:0007669"/>
    <property type="project" value="InterPro"/>
</dbReference>
<evidence type="ECO:0000256" key="2">
    <source>
        <dbReference type="ARBA" id="ARBA00022617"/>
    </source>
</evidence>
<gene>
    <name evidence="5" type="ORF">B0T24DRAFT_651104</name>
</gene>
<reference evidence="5" key="1">
    <citation type="journal article" date="2023" name="Mol. Phylogenet. Evol.">
        <title>Genome-scale phylogeny and comparative genomics of the fungal order Sordariales.</title>
        <authorList>
            <person name="Hensen N."/>
            <person name="Bonometti L."/>
            <person name="Westerberg I."/>
            <person name="Brannstrom I.O."/>
            <person name="Guillou S."/>
            <person name="Cros-Aarteil S."/>
            <person name="Calhoun S."/>
            <person name="Haridas S."/>
            <person name="Kuo A."/>
            <person name="Mondo S."/>
            <person name="Pangilinan J."/>
            <person name="Riley R."/>
            <person name="LaButti K."/>
            <person name="Andreopoulos B."/>
            <person name="Lipzen A."/>
            <person name="Chen C."/>
            <person name="Yan M."/>
            <person name="Daum C."/>
            <person name="Ng V."/>
            <person name="Clum A."/>
            <person name="Steindorff A."/>
            <person name="Ohm R.A."/>
            <person name="Martin F."/>
            <person name="Silar P."/>
            <person name="Natvig D.O."/>
            <person name="Lalanne C."/>
            <person name="Gautier V."/>
            <person name="Ament-Velasquez S.L."/>
            <person name="Kruys A."/>
            <person name="Hutchinson M.I."/>
            <person name="Powell A.J."/>
            <person name="Barry K."/>
            <person name="Miller A.N."/>
            <person name="Grigoriev I.V."/>
            <person name="Debuchy R."/>
            <person name="Gladieux P."/>
            <person name="Hiltunen Thoren M."/>
            <person name="Johannesson H."/>
        </authorList>
    </citation>
    <scope>NUCLEOTIDE SEQUENCE</scope>
    <source>
        <strain evidence="5">CBS 958.72</strain>
    </source>
</reference>
<sequence length="449" mass="50754">MTMLAIAVYSVLSLFIGVPIRIIPIDHLNSLWMLVDRAVLSLVKRLPFVGKTSLLGDGFVLVTPGRNWFYRADPDALMEVFRRRSDFPRCLELTGKFGSHSDVMNVFGPNISTVDGAQWKMQRKLIATYFTEQNNETAMLQNWVSKSPVTTIAPDTRSLTLGVLSKLNTEHDNLSRDFEEPLQTILENCILIMALGPSFFAAWKSWLPRRLVRLHEACAVFQRHMRDTYEDGKISSSSASSPRDHNLMTSLVRASQDNAQSGAGLTEQEIYGNMFVLNSAGHDMAAHTFAFSLYFLAPQPDVQEWVAVKLRRVLGTRPPSERRYGSDFPRLKRRARTDSQVQALVVDDGRGKKTDVVLPPRTMVIPAYSAIQSNQKYWGPIRTFLGWSRDCPGKKFSHVEFHVDPLPLGKEVEDSNGGFRVARERVLKQIESDSAPIRSPLVWTRRDSQ</sequence>
<dbReference type="InterPro" id="IPR050121">
    <property type="entry name" value="Cytochrome_P450_monoxygenase"/>
</dbReference>
<evidence type="ECO:0000256" key="3">
    <source>
        <dbReference type="ARBA" id="ARBA00022723"/>
    </source>
</evidence>
<dbReference type="SUPFAM" id="SSF48264">
    <property type="entry name" value="Cytochrome P450"/>
    <property type="match status" value="1"/>
</dbReference>
<dbReference type="GO" id="GO:0005506">
    <property type="term" value="F:iron ion binding"/>
    <property type="evidence" value="ECO:0007669"/>
    <property type="project" value="InterPro"/>
</dbReference>
<keyword evidence="3" id="KW-0479">Metal-binding</keyword>
<dbReference type="PANTHER" id="PTHR24305:SF166">
    <property type="entry name" value="CYTOCHROME P450 12A4, MITOCHONDRIAL-RELATED"/>
    <property type="match status" value="1"/>
</dbReference>
<evidence type="ECO:0000313" key="5">
    <source>
        <dbReference type="EMBL" id="KAK3369594.1"/>
    </source>
</evidence>
<name>A0AAE0K3V9_9PEZI</name>
<dbReference type="InterPro" id="IPR001128">
    <property type="entry name" value="Cyt_P450"/>
</dbReference>
<dbReference type="PANTHER" id="PTHR24305">
    <property type="entry name" value="CYTOCHROME P450"/>
    <property type="match status" value="1"/>
</dbReference>
<comment type="similarity">
    <text evidence="1">Belongs to the cytochrome P450 family.</text>
</comment>
<evidence type="ECO:0000313" key="6">
    <source>
        <dbReference type="Proteomes" id="UP001287356"/>
    </source>
</evidence>
<evidence type="ECO:0000256" key="4">
    <source>
        <dbReference type="ARBA" id="ARBA00023004"/>
    </source>
</evidence>
<dbReference type="Gene3D" id="1.10.630.10">
    <property type="entry name" value="Cytochrome P450"/>
    <property type="match status" value="1"/>
</dbReference>
<dbReference type="InterPro" id="IPR036396">
    <property type="entry name" value="Cyt_P450_sf"/>
</dbReference>
<reference evidence="5" key="2">
    <citation type="submission" date="2023-06" db="EMBL/GenBank/DDBJ databases">
        <authorList>
            <consortium name="Lawrence Berkeley National Laboratory"/>
            <person name="Haridas S."/>
            <person name="Hensen N."/>
            <person name="Bonometti L."/>
            <person name="Westerberg I."/>
            <person name="Brannstrom I.O."/>
            <person name="Guillou S."/>
            <person name="Cros-Aarteil S."/>
            <person name="Calhoun S."/>
            <person name="Kuo A."/>
            <person name="Mondo S."/>
            <person name="Pangilinan J."/>
            <person name="Riley R."/>
            <person name="Labutti K."/>
            <person name="Andreopoulos B."/>
            <person name="Lipzen A."/>
            <person name="Chen C."/>
            <person name="Yanf M."/>
            <person name="Daum C."/>
            <person name="Ng V."/>
            <person name="Clum A."/>
            <person name="Steindorff A."/>
            <person name="Ohm R."/>
            <person name="Martin F."/>
            <person name="Silar P."/>
            <person name="Natvig D."/>
            <person name="Lalanne C."/>
            <person name="Gautier V."/>
            <person name="Ament-Velasquez S.L."/>
            <person name="Kruys A."/>
            <person name="Hutchinson M.I."/>
            <person name="Powell A.J."/>
            <person name="Barry K."/>
            <person name="Miller A.N."/>
            <person name="Grigoriev I.V."/>
            <person name="Debuchy R."/>
            <person name="Gladieux P."/>
            <person name="Thoren M.H."/>
            <person name="Johannesson H."/>
        </authorList>
    </citation>
    <scope>NUCLEOTIDE SEQUENCE</scope>
    <source>
        <strain evidence="5">CBS 958.72</strain>
    </source>
</reference>
<dbReference type="Pfam" id="PF00067">
    <property type="entry name" value="p450"/>
    <property type="match status" value="1"/>
</dbReference>
<dbReference type="EMBL" id="JAULSN010000006">
    <property type="protein sequence ID" value="KAK3369594.1"/>
    <property type="molecule type" value="Genomic_DNA"/>
</dbReference>
<evidence type="ECO:0000256" key="1">
    <source>
        <dbReference type="ARBA" id="ARBA00010617"/>
    </source>
</evidence>
<comment type="caution">
    <text evidence="5">The sequence shown here is derived from an EMBL/GenBank/DDBJ whole genome shotgun (WGS) entry which is preliminary data.</text>
</comment>
<dbReference type="GO" id="GO:0020037">
    <property type="term" value="F:heme binding"/>
    <property type="evidence" value="ECO:0007669"/>
    <property type="project" value="InterPro"/>
</dbReference>
<organism evidence="5 6">
    <name type="scientific">Lasiosphaeria ovina</name>
    <dbReference type="NCBI Taxonomy" id="92902"/>
    <lineage>
        <taxon>Eukaryota</taxon>
        <taxon>Fungi</taxon>
        <taxon>Dikarya</taxon>
        <taxon>Ascomycota</taxon>
        <taxon>Pezizomycotina</taxon>
        <taxon>Sordariomycetes</taxon>
        <taxon>Sordariomycetidae</taxon>
        <taxon>Sordariales</taxon>
        <taxon>Lasiosphaeriaceae</taxon>
        <taxon>Lasiosphaeria</taxon>
    </lineage>
</organism>
<protein>
    <submittedName>
        <fullName evidence="5">Cytochrome P450</fullName>
    </submittedName>
</protein>
<keyword evidence="2" id="KW-0349">Heme</keyword>
<dbReference type="Proteomes" id="UP001287356">
    <property type="component" value="Unassembled WGS sequence"/>
</dbReference>
<dbReference type="AlphaFoldDB" id="A0AAE0K3V9"/>
<keyword evidence="4" id="KW-0408">Iron</keyword>
<keyword evidence="6" id="KW-1185">Reference proteome</keyword>